<keyword evidence="2" id="KW-1185">Reference proteome</keyword>
<dbReference type="Proteomes" id="UP000471521">
    <property type="component" value="Unassembled WGS sequence"/>
</dbReference>
<proteinExistence type="predicted"/>
<name>A0A6B0SJ99_9EURY</name>
<evidence type="ECO:0000313" key="2">
    <source>
        <dbReference type="Proteomes" id="UP000471521"/>
    </source>
</evidence>
<sequence>MYDSRDDVPETHRFDLTRIFESRADWRAACDELESDIADFDTDRPLGEVLTEFESLSARDHRLRTYADLRANVQRGDDQRASDRTRAESLHGGLLALRDDVERRIRGADPDAHVPGRFERYVDDVHRRADHALHPDASDLLGALDDVLAAPTRVHSALVDGDFDSPTVDVAGESVTLTRSERSRIQQQGDRAVRE</sequence>
<gene>
    <name evidence="1" type="ORF">GRX66_15255</name>
</gene>
<feature type="non-terminal residue" evidence="1">
    <location>
        <position position="195"/>
    </location>
</feature>
<protein>
    <submittedName>
        <fullName evidence="1">Uncharacterized protein</fullName>
    </submittedName>
</protein>
<dbReference type="AlphaFoldDB" id="A0A6B0SJ99"/>
<comment type="caution">
    <text evidence="1">The sequence shown here is derived from an EMBL/GenBank/DDBJ whole genome shotgun (WGS) entry which is preliminary data.</text>
</comment>
<dbReference type="EMBL" id="WUUU01000165">
    <property type="protein sequence ID" value="MXR21894.1"/>
    <property type="molecule type" value="Genomic_DNA"/>
</dbReference>
<evidence type="ECO:0000313" key="1">
    <source>
        <dbReference type="EMBL" id="MXR21894.1"/>
    </source>
</evidence>
<accession>A0A6B0SJ99</accession>
<reference evidence="1 2" key="1">
    <citation type="submission" date="2019-12" db="EMBL/GenBank/DDBJ databases">
        <title>Isolation and characterization of three novel carbon monoxide-oxidizing members of Halobacteria from salione crusts and soils.</title>
        <authorList>
            <person name="Myers M.R."/>
            <person name="King G.M."/>
        </authorList>
    </citation>
    <scope>NUCLEOTIDE SEQUENCE [LARGE SCALE GENOMIC DNA]</scope>
    <source>
        <strain evidence="1 2">PCN9</strain>
    </source>
</reference>
<organism evidence="1 2">
    <name type="scientific">Halobacterium bonnevillei</name>
    <dbReference type="NCBI Taxonomy" id="2692200"/>
    <lineage>
        <taxon>Archaea</taxon>
        <taxon>Methanobacteriati</taxon>
        <taxon>Methanobacteriota</taxon>
        <taxon>Stenosarchaea group</taxon>
        <taxon>Halobacteria</taxon>
        <taxon>Halobacteriales</taxon>
        <taxon>Halobacteriaceae</taxon>
        <taxon>Halobacterium</taxon>
    </lineage>
</organism>